<reference evidence="6" key="1">
    <citation type="journal article" date="2021" name="PeerJ">
        <title>Extensive microbial diversity within the chicken gut microbiome revealed by metagenomics and culture.</title>
        <authorList>
            <person name="Gilroy R."/>
            <person name="Ravi A."/>
            <person name="Getino M."/>
            <person name="Pursley I."/>
            <person name="Horton D.L."/>
            <person name="Alikhan N.F."/>
            <person name="Baker D."/>
            <person name="Gharbi K."/>
            <person name="Hall N."/>
            <person name="Watson M."/>
            <person name="Adriaenssens E.M."/>
            <person name="Foster-Nyarko E."/>
            <person name="Jarju S."/>
            <person name="Secka A."/>
            <person name="Antonio M."/>
            <person name="Oren A."/>
            <person name="Chaudhuri R.R."/>
            <person name="La Ragione R."/>
            <person name="Hildebrand F."/>
            <person name="Pallen M.J."/>
        </authorList>
    </citation>
    <scope>NUCLEOTIDE SEQUENCE</scope>
    <source>
        <strain evidence="6">421</strain>
    </source>
</reference>
<dbReference type="Proteomes" id="UP000824205">
    <property type="component" value="Unassembled WGS sequence"/>
</dbReference>
<proteinExistence type="inferred from homology"/>
<dbReference type="GO" id="GO:0003677">
    <property type="term" value="F:DNA binding"/>
    <property type="evidence" value="ECO:0007669"/>
    <property type="project" value="InterPro"/>
</dbReference>
<dbReference type="EMBL" id="DXGE01000009">
    <property type="protein sequence ID" value="HIW85206.1"/>
    <property type="molecule type" value="Genomic_DNA"/>
</dbReference>
<evidence type="ECO:0000256" key="4">
    <source>
        <dbReference type="ARBA" id="ARBA00022747"/>
    </source>
</evidence>
<name>A0A9D1RBD5_9FIRM</name>
<feature type="domain" description="DNA methylase N-4/N-6" evidence="5">
    <location>
        <begin position="149"/>
        <end position="507"/>
    </location>
</feature>
<dbReference type="InterPro" id="IPR002941">
    <property type="entry name" value="DNA_methylase_N4/N6"/>
</dbReference>
<dbReference type="InterPro" id="IPR001091">
    <property type="entry name" value="RM_Methyltransferase"/>
</dbReference>
<evidence type="ECO:0000313" key="7">
    <source>
        <dbReference type="Proteomes" id="UP000824205"/>
    </source>
</evidence>
<accession>A0A9D1RBD5</accession>
<evidence type="ECO:0000256" key="2">
    <source>
        <dbReference type="ARBA" id="ARBA00022603"/>
    </source>
</evidence>
<comment type="caution">
    <text evidence="6">The sequence shown here is derived from an EMBL/GenBank/DDBJ whole genome shotgun (WGS) entry which is preliminary data.</text>
</comment>
<reference evidence="6" key="2">
    <citation type="submission" date="2021-04" db="EMBL/GenBank/DDBJ databases">
        <authorList>
            <person name="Gilroy R."/>
        </authorList>
    </citation>
    <scope>NUCLEOTIDE SEQUENCE</scope>
    <source>
        <strain evidence="6">421</strain>
    </source>
</reference>
<protein>
    <submittedName>
        <fullName evidence="6">Site-specific DNA-methyltransferase</fullName>
    </submittedName>
</protein>
<dbReference type="GO" id="GO:0008170">
    <property type="term" value="F:N-methyltransferase activity"/>
    <property type="evidence" value="ECO:0007669"/>
    <property type="project" value="InterPro"/>
</dbReference>
<dbReference type="SUPFAM" id="SSF53335">
    <property type="entry name" value="S-adenosyl-L-methionine-dependent methyltransferases"/>
    <property type="match status" value="1"/>
</dbReference>
<evidence type="ECO:0000259" key="5">
    <source>
        <dbReference type="Pfam" id="PF01555"/>
    </source>
</evidence>
<gene>
    <name evidence="6" type="ORF">IAA48_01785</name>
</gene>
<evidence type="ECO:0000256" key="3">
    <source>
        <dbReference type="ARBA" id="ARBA00022679"/>
    </source>
</evidence>
<keyword evidence="3" id="KW-0808">Transferase</keyword>
<dbReference type="Pfam" id="PF01555">
    <property type="entry name" value="N6_N4_Mtase"/>
    <property type="match status" value="1"/>
</dbReference>
<dbReference type="GO" id="GO:0009307">
    <property type="term" value="P:DNA restriction-modification system"/>
    <property type="evidence" value="ECO:0007669"/>
    <property type="project" value="UniProtKB-KW"/>
</dbReference>
<evidence type="ECO:0000256" key="1">
    <source>
        <dbReference type="ARBA" id="ARBA00006594"/>
    </source>
</evidence>
<dbReference type="GO" id="GO:0032259">
    <property type="term" value="P:methylation"/>
    <property type="evidence" value="ECO:0007669"/>
    <property type="project" value="UniProtKB-KW"/>
</dbReference>
<keyword evidence="2" id="KW-0489">Methyltransferase</keyword>
<dbReference type="Gene3D" id="3.40.50.150">
    <property type="entry name" value="Vaccinia Virus protein VP39"/>
    <property type="match status" value="1"/>
</dbReference>
<dbReference type="PRINTS" id="PR00508">
    <property type="entry name" value="S21N4MTFRASE"/>
</dbReference>
<dbReference type="InterPro" id="IPR029063">
    <property type="entry name" value="SAM-dependent_MTases_sf"/>
</dbReference>
<keyword evidence="4" id="KW-0680">Restriction system</keyword>
<evidence type="ECO:0000313" key="6">
    <source>
        <dbReference type="EMBL" id="HIW85206.1"/>
    </source>
</evidence>
<sequence>MAAINDLIRQIEDKYLRDRLQQEVARLSKQKKFGLVFEDHIPECTPLYGVAVRKGSLVAVKGEDIRDVYFVFAISDGRAVIVNKATGEKSERPLDKLVAVAQFGEPIFPSLIPMDSVENAPDSNLWHTLIEADNFHALQLLEYLYPKQVDCIYIDPPYNSRAKDWKYNNDYVDPTDSYRHSKWLSMMQRRLKIAKRILNPQNSVLIVTIDEKEYLHLGCLLEDMFPEAHIQMVSSVINPKGSARDGFSRSDEYIFFVMFGECTPARLPLSNEWSSSAIVSAQEKTDDDEAEKSVEPGWTSMMRRGTDSMRTDSPNLYYPIYVDPDTRTIKEIGTSIPMGQDRAEEIPGLIQVLPLRRNGTQGRWQVGNVELKNRIQQGRVRLGRPTAYGFVINYLPDGEYAKVVNGEYEIQSYAADGSMVAYKKEHRADELRMPPTQWKIASHNASENGTTLLTTVIGEKRFPFPKSLYAVRDTLRFFVADNPNALIIDFFAGSGTTLHAINLLNAEDGGNRRCIMVTNNEVSDDEAKALKENGYQPGDEEWEKLGIARYVTWPRTVCSIKGVDINGDSLKGNYGCEIEKMVEVDGEITDPDTGKKLRGTFYKKAKEAIYPTLSKIKMADGFAANAEYFKLGFLDKSSVELGASFKSIIPMLWLQSGAVGKCPELSDEELPEIFIPENGSFAVLLEEYAFSNFKQALKTNPNITHVYIVTNSHIAFREMASQLTVPAVKQLYRDYIDNFTINARRNNI</sequence>
<organism evidence="6 7">
    <name type="scientific">Candidatus Eubacterium faecipullorum</name>
    <dbReference type="NCBI Taxonomy" id="2838571"/>
    <lineage>
        <taxon>Bacteria</taxon>
        <taxon>Bacillati</taxon>
        <taxon>Bacillota</taxon>
        <taxon>Clostridia</taxon>
        <taxon>Eubacteriales</taxon>
        <taxon>Eubacteriaceae</taxon>
        <taxon>Eubacterium</taxon>
    </lineage>
</organism>
<dbReference type="InterPro" id="IPR002052">
    <property type="entry name" value="DNA_methylase_N6_adenine_CS"/>
</dbReference>
<dbReference type="AlphaFoldDB" id="A0A9D1RBD5"/>
<comment type="similarity">
    <text evidence="1">Belongs to the N(4)/N(6)-methyltransferase family.</text>
</comment>
<dbReference type="PROSITE" id="PS00092">
    <property type="entry name" value="N6_MTASE"/>
    <property type="match status" value="1"/>
</dbReference>